<comment type="subcellular location">
    <subcellularLocation>
        <location evidence="1">Virion</location>
    </subcellularLocation>
</comment>
<dbReference type="Gene3D" id="2.60.120.20">
    <property type="match status" value="2"/>
</dbReference>
<dbReference type="GO" id="GO:0019028">
    <property type="term" value="C:viral capsid"/>
    <property type="evidence" value="ECO:0007669"/>
    <property type="project" value="UniProtKB-KW"/>
</dbReference>
<keyword evidence="3" id="KW-0946">Virion</keyword>
<dbReference type="GO" id="GO:0005198">
    <property type="term" value="F:structural molecule activity"/>
    <property type="evidence" value="ECO:0007669"/>
    <property type="project" value="InterPro"/>
</dbReference>
<keyword evidence="8" id="KW-1185">Reference proteome</keyword>
<dbReference type="InterPro" id="IPR029053">
    <property type="entry name" value="Viral_coat"/>
</dbReference>
<evidence type="ECO:0000256" key="1">
    <source>
        <dbReference type="ARBA" id="ARBA00004328"/>
    </source>
</evidence>
<dbReference type="EMBL" id="KX812816">
    <property type="protein sequence ID" value="APW29210.1"/>
    <property type="molecule type" value="Genomic_RNA"/>
</dbReference>
<dbReference type="Pfam" id="PF03688">
    <property type="entry name" value="Nepo_coat_C"/>
    <property type="match status" value="1"/>
</dbReference>
<dbReference type="Proteomes" id="UP000203146">
    <property type="component" value="Genome"/>
</dbReference>
<evidence type="ECO:0000256" key="2">
    <source>
        <dbReference type="ARBA" id="ARBA00022561"/>
    </source>
</evidence>
<sequence length="1119" mass="126185">MKLDRIAVKSFFLTSPEGLVNLRNIADGASTKAALEYIMSQFDSSADARRRIRAAIRTTEWYKVVKNAFASSSSVAATTPAKVEEDWGPAWAYNECVSCRMHITIDWEVVPMSEVPHKEPKTEPYTCEAVPPMSTWEDIIGLSEAIEALQCAERAELFLALPEEYPHAPEKKNVAVGFSRLFNCRRFERLVEKKGILNDALNFASVTKTEMPLTGQMLHQVQAFAPVGDDSEEASHQAEMREEQGIGTIADLKEKLAKRKAALPRKRGRVEEFKEAGHSRYDPGGGLKVTADDIFTTGSIVKRWLPKSQEPQKPDDVRIDTNHVIKHEMVKYLPSEGPIFKSLPRMTEEQLRKRLEQGWRGQTSVCCDLSIVSHVGYGTPIVVFVALLDTRTTNAEESYLAGSYIDIGRMKASVLSMPLINLPMGDTIEDHDNFLSGLCLVFYYQHVKGFKSGMPLLSYGAIEFSELTAAANYRTKARDSWEQVVRDDKHDRRIIAGLNALQVLEKDLNEPIPSLDAVQIAVPASAVQMPAYLRGGKVIQPSEIVSKKLHIPAMRAPNRTGRLMFESGESSARFNQQFKTELMPKIIESGVGSTRSNSEQETEPMHETTALGQVADHNFLFNKKVKVQKDAKRGAILCSLDLYEEINRYQTARRLDWLRDGLIYPKFKVSIKTTSNQFIGMSIGIALDWFSKFPKNTGLVPLVANEFPSLGPIVLKENEHSFVIDVKETFGTAMSLVVDSFSEAPKWIFYVLTTNQVVQAHDWFFFVEVSLDYDIADEYRGSPLYQYPIVEKNNLVVNRVLGNFSVAGNNPTGELIPLFMARPLETQLGNKFISPWRVYLEHFMGYSGDFVFEFIPCSSAMINCGLRTCMWYNVDTFPSLSEMSFVEHEDLDQRKEFTLSVRAPRGKLATSRNVSKLAIVPLSGVTAPDTMTKDFEYLIKLKRIDNLRMGPRIFTNEWYQLFWIDDFKKDDFKLLVNGYVAEIKSQDVKILMNQGIFSHMIACTGFHEGMLDVRITWSYANKLGNVEGHITFLHGFCSPRKLTGAAAVIANSKGIYEAESINVGSMAGPVSGRDTDQNKWIEFHFWKGTQIEQFHIMVRPHENFRFYGDSCIATTIPST</sequence>
<organism evidence="7 8">
    <name type="scientific">Petunia chlorotic mottle virus</name>
    <dbReference type="NCBI Taxonomy" id="1935922"/>
    <lineage>
        <taxon>Viruses</taxon>
        <taxon>Riboviria</taxon>
        <taxon>Orthornavirae</taxon>
        <taxon>Pisuviricota</taxon>
        <taxon>Pisoniviricetes</taxon>
        <taxon>Picornavirales</taxon>
        <taxon>Secoviridae</taxon>
        <taxon>Comovirinae</taxon>
        <taxon>Nepovirus</taxon>
        <taxon>Nepovirus petuniae</taxon>
    </lineage>
</organism>
<evidence type="ECO:0000259" key="6">
    <source>
        <dbReference type="Pfam" id="PF03689"/>
    </source>
</evidence>
<proteinExistence type="predicted"/>
<dbReference type="InterPro" id="IPR005054">
    <property type="entry name" value="Nepo_coat"/>
</dbReference>
<accession>A0A1P8J7S9</accession>
<protein>
    <submittedName>
        <fullName evidence="7">Polyprotein</fullName>
    </submittedName>
</protein>
<reference evidence="8" key="1">
    <citation type="submission" date="2016-08" db="EMBL/GenBank/DDBJ databases">
        <title>A New Member of the Genus Nepovirus Isolated from Petunia hybrid in the USA.</title>
        <authorList>
            <person name="Bratsch S."/>
            <person name="Mollov D."/>
            <person name="Lockhart B."/>
        </authorList>
    </citation>
    <scope>NUCLEOTIDE SEQUENCE [LARGE SCALE GENOMIC DNA]</scope>
</reference>
<evidence type="ECO:0000313" key="7">
    <source>
        <dbReference type="EMBL" id="APW29210.1"/>
    </source>
</evidence>
<dbReference type="KEGG" id="vg:30902327"/>
<keyword evidence="2" id="KW-0167">Capsid protein</keyword>
<feature type="domain" description="Nepovirus coat protein C-terminal" evidence="5">
    <location>
        <begin position="958"/>
        <end position="1110"/>
    </location>
</feature>
<dbReference type="Pfam" id="PF03391">
    <property type="entry name" value="Nepo_coat"/>
    <property type="match status" value="1"/>
</dbReference>
<evidence type="ECO:0000313" key="8">
    <source>
        <dbReference type="Proteomes" id="UP000203146"/>
    </source>
</evidence>
<dbReference type="InterPro" id="IPR005306">
    <property type="entry name" value="Nepo_coat_N"/>
</dbReference>
<dbReference type="InterPro" id="IPR005305">
    <property type="entry name" value="Nepo_coat_C"/>
</dbReference>
<evidence type="ECO:0000259" key="5">
    <source>
        <dbReference type="Pfam" id="PF03688"/>
    </source>
</evidence>
<feature type="domain" description="Nepovirus coat protein N-terminal" evidence="6">
    <location>
        <begin position="619"/>
        <end position="698"/>
    </location>
</feature>
<evidence type="ECO:0000259" key="4">
    <source>
        <dbReference type="Pfam" id="PF03391"/>
    </source>
</evidence>
<feature type="domain" description="Nepovirus coat protein" evidence="4">
    <location>
        <begin position="787"/>
        <end position="945"/>
    </location>
</feature>
<dbReference type="RefSeq" id="YP_009342469.1">
    <property type="nucleotide sequence ID" value="NC_033493.1"/>
</dbReference>
<dbReference type="GeneID" id="30902327"/>
<evidence type="ECO:0000256" key="3">
    <source>
        <dbReference type="ARBA" id="ARBA00022844"/>
    </source>
</evidence>
<dbReference type="Pfam" id="PF03689">
    <property type="entry name" value="Nepo_coat_N"/>
    <property type="match status" value="1"/>
</dbReference>
<name>A0A1P8J7S9_9SECO</name>
<dbReference type="SUPFAM" id="SSF88633">
    <property type="entry name" value="Positive stranded ssRNA viruses"/>
    <property type="match status" value="3"/>
</dbReference>